<dbReference type="InterPro" id="IPR029058">
    <property type="entry name" value="AB_hydrolase_fold"/>
</dbReference>
<evidence type="ECO:0000313" key="4">
    <source>
        <dbReference type="Proteomes" id="UP000653730"/>
    </source>
</evidence>
<accession>A0A926JV33</accession>
<dbReference type="Pfam" id="PF20434">
    <property type="entry name" value="BD-FAE"/>
    <property type="match status" value="1"/>
</dbReference>
<feature type="domain" description="BD-FAE-like" evidence="2">
    <location>
        <begin position="58"/>
        <end position="223"/>
    </location>
</feature>
<evidence type="ECO:0000313" key="3">
    <source>
        <dbReference type="EMBL" id="MBC9798118.1"/>
    </source>
</evidence>
<keyword evidence="1 3" id="KW-0378">Hydrolase</keyword>
<name>A0A926JV33_9FLAO</name>
<dbReference type="PANTHER" id="PTHR48081:SF9">
    <property type="entry name" value="CARBOXYLESTERASE"/>
    <property type="match status" value="1"/>
</dbReference>
<sequence length="285" mass="32146">MINIILPGSLQTKCCIILLLFTGFSGFSQENYKTEMDVLYYSDSLSEKDSYVNEKCKLDIYYPVNLDNYPTVIWFHGGGLTGGSREIPEALKNKGFAVVGAGYRLSPKVKSEQCIKDAAAAIAWVFKHIGEYGGDPDLIFVSGHSAGGYLAMMAALDKDYLKPHHVDADKIAEVIPFSGHTITHFNIRKEMGLSDIQPLIDQYAPLYHVRDDAPHMLLITGDREKEMLGRYEENAYFLRMMKLAGHKDTELYELEGYGHNMVQPALPLLVREVQQRSKEISRTRK</sequence>
<dbReference type="SUPFAM" id="SSF53474">
    <property type="entry name" value="alpha/beta-Hydrolases"/>
    <property type="match status" value="1"/>
</dbReference>
<reference evidence="3 4" key="1">
    <citation type="submission" date="2020-09" db="EMBL/GenBank/DDBJ databases">
        <title>Sinomicrobium weinanense sp. nov., a halophilic bacteria isolated from saline-alkali soil.</title>
        <authorList>
            <person name="Wu P."/>
            <person name="Ren H."/>
            <person name="Mei Y."/>
            <person name="Liang Y."/>
            <person name="Chen Z."/>
        </authorList>
    </citation>
    <scope>NUCLEOTIDE SEQUENCE [LARGE SCALE GENOMIC DNA]</scope>
    <source>
        <strain evidence="3 4">FJxs</strain>
    </source>
</reference>
<proteinExistence type="predicted"/>
<dbReference type="GO" id="GO:0016787">
    <property type="term" value="F:hydrolase activity"/>
    <property type="evidence" value="ECO:0007669"/>
    <property type="project" value="UniProtKB-KW"/>
</dbReference>
<protein>
    <submittedName>
        <fullName evidence="3">Alpha/beta hydrolase</fullName>
    </submittedName>
</protein>
<dbReference type="InterPro" id="IPR049492">
    <property type="entry name" value="BD-FAE-like_dom"/>
</dbReference>
<dbReference type="Gene3D" id="3.40.50.1820">
    <property type="entry name" value="alpha/beta hydrolase"/>
    <property type="match status" value="1"/>
</dbReference>
<dbReference type="PANTHER" id="PTHR48081">
    <property type="entry name" value="AB HYDROLASE SUPERFAMILY PROTEIN C4A8.06C"/>
    <property type="match status" value="1"/>
</dbReference>
<keyword evidence="4" id="KW-1185">Reference proteome</keyword>
<dbReference type="EMBL" id="JACVDC010000090">
    <property type="protein sequence ID" value="MBC9798118.1"/>
    <property type="molecule type" value="Genomic_DNA"/>
</dbReference>
<dbReference type="InterPro" id="IPR050300">
    <property type="entry name" value="GDXG_lipolytic_enzyme"/>
</dbReference>
<organism evidence="3 4">
    <name type="scientific">Sinomicrobium weinanense</name>
    <dbReference type="NCBI Taxonomy" id="2842200"/>
    <lineage>
        <taxon>Bacteria</taxon>
        <taxon>Pseudomonadati</taxon>
        <taxon>Bacteroidota</taxon>
        <taxon>Flavobacteriia</taxon>
        <taxon>Flavobacteriales</taxon>
        <taxon>Flavobacteriaceae</taxon>
        <taxon>Sinomicrobium</taxon>
    </lineage>
</organism>
<dbReference type="Proteomes" id="UP000653730">
    <property type="component" value="Unassembled WGS sequence"/>
</dbReference>
<dbReference type="RefSeq" id="WP_187967245.1">
    <property type="nucleotide sequence ID" value="NZ_JACVDC010000090.1"/>
</dbReference>
<evidence type="ECO:0000259" key="2">
    <source>
        <dbReference type="Pfam" id="PF20434"/>
    </source>
</evidence>
<dbReference type="AlphaFoldDB" id="A0A926JV33"/>
<comment type="caution">
    <text evidence="3">The sequence shown here is derived from an EMBL/GenBank/DDBJ whole genome shotgun (WGS) entry which is preliminary data.</text>
</comment>
<gene>
    <name evidence="3" type="ORF">IBL28_19260</name>
</gene>
<evidence type="ECO:0000256" key="1">
    <source>
        <dbReference type="ARBA" id="ARBA00022801"/>
    </source>
</evidence>